<reference evidence="1 2" key="1">
    <citation type="journal article" date="2019" name="G3 (Bethesda)">
        <title>Sequencing of a Wild Apple (Malus baccata) Genome Unravels the Differences Between Cultivated and Wild Apple Species Regarding Disease Resistance and Cold Tolerance.</title>
        <authorList>
            <person name="Chen X."/>
        </authorList>
    </citation>
    <scope>NUCLEOTIDE SEQUENCE [LARGE SCALE GENOMIC DNA]</scope>
    <source>
        <strain evidence="2">cv. Shandingzi</strain>
        <tissue evidence="1">Leaves</tissue>
    </source>
</reference>
<name>A0A540MEW1_MALBA</name>
<proteinExistence type="predicted"/>
<evidence type="ECO:0000313" key="1">
    <source>
        <dbReference type="EMBL" id="TQD97271.1"/>
    </source>
</evidence>
<dbReference type="Proteomes" id="UP000315295">
    <property type="component" value="Unassembled WGS sequence"/>
</dbReference>
<dbReference type="AlphaFoldDB" id="A0A540MEW1"/>
<protein>
    <submittedName>
        <fullName evidence="1">Uncharacterized protein</fullName>
    </submittedName>
</protein>
<accession>A0A540MEW1</accession>
<dbReference type="EMBL" id="VIEB01000276">
    <property type="protein sequence ID" value="TQD97271.1"/>
    <property type="molecule type" value="Genomic_DNA"/>
</dbReference>
<sequence length="82" mass="9216">MAVWRRCCSKRWRGDRTGVLGFWHAGEEEARRQKAEADKGDRIRRSLDALRRASAASASPVKHFVYSSKTEAFASPPSLKAP</sequence>
<comment type="caution">
    <text evidence="1">The sequence shown here is derived from an EMBL/GenBank/DDBJ whole genome shotgun (WGS) entry which is preliminary data.</text>
</comment>
<gene>
    <name evidence="1" type="ORF">C1H46_017112</name>
</gene>
<organism evidence="1 2">
    <name type="scientific">Malus baccata</name>
    <name type="common">Siberian crab apple</name>
    <name type="synonym">Pyrus baccata</name>
    <dbReference type="NCBI Taxonomy" id="106549"/>
    <lineage>
        <taxon>Eukaryota</taxon>
        <taxon>Viridiplantae</taxon>
        <taxon>Streptophyta</taxon>
        <taxon>Embryophyta</taxon>
        <taxon>Tracheophyta</taxon>
        <taxon>Spermatophyta</taxon>
        <taxon>Magnoliopsida</taxon>
        <taxon>eudicotyledons</taxon>
        <taxon>Gunneridae</taxon>
        <taxon>Pentapetalae</taxon>
        <taxon>rosids</taxon>
        <taxon>fabids</taxon>
        <taxon>Rosales</taxon>
        <taxon>Rosaceae</taxon>
        <taxon>Amygdaloideae</taxon>
        <taxon>Maleae</taxon>
        <taxon>Malus</taxon>
    </lineage>
</organism>
<evidence type="ECO:0000313" key="2">
    <source>
        <dbReference type="Proteomes" id="UP000315295"/>
    </source>
</evidence>
<keyword evidence="2" id="KW-1185">Reference proteome</keyword>